<evidence type="ECO:0000313" key="3">
    <source>
        <dbReference type="Proteomes" id="UP000009005"/>
    </source>
</evidence>
<dbReference type="AlphaFoldDB" id="I6Z6K5"/>
<evidence type="ECO:0000256" key="1">
    <source>
        <dbReference type="SAM" id="MobiDB-lite"/>
    </source>
</evidence>
<organism evidence="2 3">
    <name type="scientific">Mycoplasma wenyonii (strain Massachusetts)</name>
    <name type="common">Eperythrozoon wenyonii</name>
    <dbReference type="NCBI Taxonomy" id="1197325"/>
    <lineage>
        <taxon>Bacteria</taxon>
        <taxon>Bacillati</taxon>
        <taxon>Mycoplasmatota</taxon>
        <taxon>Mollicutes</taxon>
        <taxon>Mycoplasmataceae</taxon>
        <taxon>Mycoplasma</taxon>
    </lineage>
</organism>
<evidence type="ECO:0000313" key="2">
    <source>
        <dbReference type="EMBL" id="AFN65228.1"/>
    </source>
</evidence>
<dbReference type="EMBL" id="CP003703">
    <property type="protein sequence ID" value="AFN65228.1"/>
    <property type="molecule type" value="Genomic_DNA"/>
</dbReference>
<feature type="compositionally biased region" description="Polar residues" evidence="1">
    <location>
        <begin position="71"/>
        <end position="83"/>
    </location>
</feature>
<dbReference type="Proteomes" id="UP000009005">
    <property type="component" value="Chromosome"/>
</dbReference>
<dbReference type="STRING" id="1197325.WEN_02205"/>
<keyword evidence="3" id="KW-1185">Reference proteome</keyword>
<dbReference type="KEGG" id="mwe:WEN_02205"/>
<gene>
    <name evidence="2" type="ordered locus">WEN_02205</name>
</gene>
<dbReference type="PATRIC" id="fig|1197325.3.peg.474"/>
<dbReference type="RefSeq" id="WP_014849938.1">
    <property type="nucleotide sequence ID" value="NC_018149.1"/>
</dbReference>
<protein>
    <submittedName>
        <fullName evidence="2">Uncharacterized protein</fullName>
    </submittedName>
</protein>
<dbReference type="HOGENOM" id="CLU_1155432_0_0_14"/>
<sequence>MATLAIGTLLKVGVAVVVTGTSIATPILLKTNNVSVPTNAISDNTENSSNYASSDSPSQQVSEVQERSLGTVETSSRDSSPTEQVTLNKTCFLIPASSDNGSELLTCLGEASGDDTNERYSEYNSLYYLSSPEKEYLLLGENDKLIWSPDKRQITVKLEEGKMTSKEMNNSIFEAQGEEWQDILDGEFDLKGECSIFKNDSLESENEQSYLFVCGNHLSDFSDDNPKGIPLTSRATLK</sequence>
<name>I6Z6K5_MYCWM</name>
<reference evidence="2 3" key="1">
    <citation type="journal article" date="2012" name="J. Bacteriol.">
        <title>Complete genome sequence of Mycoplasma wenyonii strain Massachusetts.</title>
        <authorList>
            <person name="Dos Santos A.P."/>
            <person name="Guimaraes A.M."/>
            <person name="do Nascimento N.C."/>
            <person name="Sanmiguel P.J."/>
            <person name="Messick J.B."/>
        </authorList>
    </citation>
    <scope>NUCLEOTIDE SEQUENCE [LARGE SCALE GENOMIC DNA]</scope>
    <source>
        <strain evidence="2 3">Massachusetts</strain>
    </source>
</reference>
<feature type="compositionally biased region" description="Low complexity" evidence="1">
    <location>
        <begin position="48"/>
        <end position="58"/>
    </location>
</feature>
<accession>I6Z6K5</accession>
<proteinExistence type="predicted"/>
<feature type="region of interest" description="Disordered" evidence="1">
    <location>
        <begin position="40"/>
        <end position="83"/>
    </location>
</feature>